<dbReference type="RefSeq" id="WP_204915931.1">
    <property type="nucleotide sequence ID" value="NZ_BAAAQP010000003.1"/>
</dbReference>
<keyword evidence="1" id="KW-0812">Transmembrane</keyword>
<keyword evidence="1" id="KW-1133">Transmembrane helix</keyword>
<proteinExistence type="predicted"/>
<organism evidence="3 4">
    <name type="scientific">Microlunatus panaciterrae</name>
    <dbReference type="NCBI Taxonomy" id="400768"/>
    <lineage>
        <taxon>Bacteria</taxon>
        <taxon>Bacillati</taxon>
        <taxon>Actinomycetota</taxon>
        <taxon>Actinomycetes</taxon>
        <taxon>Propionibacteriales</taxon>
        <taxon>Propionibacteriaceae</taxon>
        <taxon>Microlunatus</taxon>
    </lineage>
</organism>
<dbReference type="EMBL" id="JAFBCF010000001">
    <property type="protein sequence ID" value="MBM7797209.1"/>
    <property type="molecule type" value="Genomic_DNA"/>
</dbReference>
<dbReference type="Proteomes" id="UP000704762">
    <property type="component" value="Unassembled WGS sequence"/>
</dbReference>
<feature type="domain" description="SHOCT" evidence="2">
    <location>
        <begin position="64"/>
        <end position="89"/>
    </location>
</feature>
<reference evidence="3 4" key="1">
    <citation type="submission" date="2021-01" db="EMBL/GenBank/DDBJ databases">
        <title>Sequencing the genomes of 1000 actinobacteria strains.</title>
        <authorList>
            <person name="Klenk H.-P."/>
        </authorList>
    </citation>
    <scope>NUCLEOTIDE SEQUENCE [LARGE SCALE GENOMIC DNA]</scope>
    <source>
        <strain evidence="3 4">DSM 18662</strain>
    </source>
</reference>
<accession>A0ABS2RH00</accession>
<protein>
    <submittedName>
        <fullName evidence="3">Membrane protein</fullName>
    </submittedName>
</protein>
<evidence type="ECO:0000313" key="4">
    <source>
        <dbReference type="Proteomes" id="UP000704762"/>
    </source>
</evidence>
<dbReference type="InterPro" id="IPR018649">
    <property type="entry name" value="SHOCT"/>
</dbReference>
<evidence type="ECO:0000256" key="1">
    <source>
        <dbReference type="SAM" id="Phobius"/>
    </source>
</evidence>
<name>A0ABS2RH00_9ACTN</name>
<evidence type="ECO:0000313" key="3">
    <source>
        <dbReference type="EMBL" id="MBM7797209.1"/>
    </source>
</evidence>
<keyword evidence="4" id="KW-1185">Reference proteome</keyword>
<evidence type="ECO:0000259" key="2">
    <source>
        <dbReference type="Pfam" id="PF09851"/>
    </source>
</evidence>
<feature type="transmembrane region" description="Helical" evidence="1">
    <location>
        <begin position="20"/>
        <end position="43"/>
    </location>
</feature>
<keyword evidence="1" id="KW-0472">Membrane</keyword>
<dbReference type="Pfam" id="PF09851">
    <property type="entry name" value="SHOCT"/>
    <property type="match status" value="1"/>
</dbReference>
<comment type="caution">
    <text evidence="3">The sequence shown here is derived from an EMBL/GenBank/DDBJ whole genome shotgun (WGS) entry which is preliminary data.</text>
</comment>
<sequence length="93" mass="10260">MWGEPWGNGWGMHGGMGWGGLLLAGLLALLIIAVVAVGAVWILRRRADGGQPRPGQVEHGGVSDAERVLNERFARGDIDEEEYQRRRTILQQK</sequence>
<gene>
    <name evidence="3" type="ORF">JOE57_000130</name>
</gene>